<evidence type="ECO:0000313" key="2">
    <source>
        <dbReference type="Proteomes" id="UP000295030"/>
    </source>
</evidence>
<dbReference type="OrthoDB" id="8454122at2"/>
<sequence length="183" mass="20485">MGARITPTQRKILVNASEGRPLDHGRPASRATVGYWNCAVRSCHRRGWLDESTDQLTEKGRRVLDMTQPAAPVHLTTSQYRVLLYMVQNNAKLIRGKGASARTDDSFQWPVPASNVDHLIETRLIERDARVTEHELLVVSALGFGTVKEKLRRALAAQERAERLAGDTPKPLEQLIRRTLADG</sequence>
<dbReference type="EMBL" id="SMFY01000005">
    <property type="protein sequence ID" value="TCK19623.1"/>
    <property type="molecule type" value="Genomic_DNA"/>
</dbReference>
<reference evidence="1 2" key="1">
    <citation type="submission" date="2019-03" db="EMBL/GenBank/DDBJ databases">
        <title>Genomic Encyclopedia of Type Strains, Phase IV (KMG-IV): sequencing the most valuable type-strain genomes for metagenomic binning, comparative biology and taxonomic classification.</title>
        <authorList>
            <person name="Goeker M."/>
        </authorList>
    </citation>
    <scope>NUCLEOTIDE SEQUENCE [LARGE SCALE GENOMIC DNA]</scope>
    <source>
        <strain evidence="1 2">DSM 101</strain>
    </source>
</reference>
<accession>A0A4R1HFW9</accession>
<dbReference type="Proteomes" id="UP000295030">
    <property type="component" value="Unassembled WGS sequence"/>
</dbReference>
<evidence type="ECO:0000313" key="1">
    <source>
        <dbReference type="EMBL" id="TCK19623.1"/>
    </source>
</evidence>
<gene>
    <name evidence="1" type="ORF">EV667_4060</name>
</gene>
<dbReference type="RefSeq" id="WP_131837144.1">
    <property type="nucleotide sequence ID" value="NZ_SMFY01000005.1"/>
</dbReference>
<keyword evidence="2" id="KW-1185">Reference proteome</keyword>
<organism evidence="1 2">
    <name type="scientific">Ancylobacter aquaticus</name>
    <dbReference type="NCBI Taxonomy" id="100"/>
    <lineage>
        <taxon>Bacteria</taxon>
        <taxon>Pseudomonadati</taxon>
        <taxon>Pseudomonadota</taxon>
        <taxon>Alphaproteobacteria</taxon>
        <taxon>Hyphomicrobiales</taxon>
        <taxon>Xanthobacteraceae</taxon>
        <taxon>Ancylobacter</taxon>
    </lineage>
</organism>
<dbReference type="AlphaFoldDB" id="A0A4R1HFW9"/>
<proteinExistence type="predicted"/>
<protein>
    <submittedName>
        <fullName evidence="1">Uncharacterized protein</fullName>
    </submittedName>
</protein>
<name>A0A4R1HFW9_ANCAQ</name>
<comment type="caution">
    <text evidence="1">The sequence shown here is derived from an EMBL/GenBank/DDBJ whole genome shotgun (WGS) entry which is preliminary data.</text>
</comment>